<dbReference type="Proteomes" id="UP000479190">
    <property type="component" value="Unassembled WGS sequence"/>
</dbReference>
<keyword evidence="2" id="KW-1185">Reference proteome</keyword>
<dbReference type="EMBL" id="CADCXV010000863">
    <property type="protein sequence ID" value="CAB0037647.1"/>
    <property type="molecule type" value="Genomic_DNA"/>
</dbReference>
<reference evidence="1 2" key="1">
    <citation type="submission" date="2020-02" db="EMBL/GenBank/DDBJ databases">
        <authorList>
            <person name="Ferguson B K."/>
        </authorList>
    </citation>
    <scope>NUCLEOTIDE SEQUENCE [LARGE SCALE GENOMIC DNA]</scope>
</reference>
<dbReference type="AlphaFoldDB" id="A0A6H5IKF3"/>
<name>A0A6H5IKF3_9HYME</name>
<evidence type="ECO:0000313" key="2">
    <source>
        <dbReference type="Proteomes" id="UP000479190"/>
    </source>
</evidence>
<protein>
    <submittedName>
        <fullName evidence="1">Uncharacterized protein</fullName>
    </submittedName>
</protein>
<proteinExistence type="predicted"/>
<organism evidence="1 2">
    <name type="scientific">Trichogramma brassicae</name>
    <dbReference type="NCBI Taxonomy" id="86971"/>
    <lineage>
        <taxon>Eukaryota</taxon>
        <taxon>Metazoa</taxon>
        <taxon>Ecdysozoa</taxon>
        <taxon>Arthropoda</taxon>
        <taxon>Hexapoda</taxon>
        <taxon>Insecta</taxon>
        <taxon>Pterygota</taxon>
        <taxon>Neoptera</taxon>
        <taxon>Endopterygota</taxon>
        <taxon>Hymenoptera</taxon>
        <taxon>Apocrita</taxon>
        <taxon>Proctotrupomorpha</taxon>
        <taxon>Chalcidoidea</taxon>
        <taxon>Trichogrammatidae</taxon>
        <taxon>Trichogramma</taxon>
    </lineage>
</organism>
<sequence>MARAARDKLDRQYSHTAPHRSYFWRRARWSRQIAYVGYSPWSTLRIIQEMPDGKSCSSIPTADCPRPTHFYASVTQITFDSDYRRDRPGQADHIRPEIISARLRRTPVLALFQIHFPLA</sequence>
<accession>A0A6H5IKF3</accession>
<evidence type="ECO:0000313" key="1">
    <source>
        <dbReference type="EMBL" id="CAB0037647.1"/>
    </source>
</evidence>
<gene>
    <name evidence="1" type="ORF">TBRA_LOCUS9466</name>
</gene>